<evidence type="ECO:0000256" key="9">
    <source>
        <dbReference type="ARBA" id="ARBA00022792"/>
    </source>
</evidence>
<evidence type="ECO:0000256" key="6">
    <source>
        <dbReference type="ARBA" id="ARBA00022448"/>
    </source>
</evidence>
<evidence type="ECO:0000256" key="10">
    <source>
        <dbReference type="ARBA" id="ARBA00022967"/>
    </source>
</evidence>
<evidence type="ECO:0000256" key="5">
    <source>
        <dbReference type="ARBA" id="ARBA00021008"/>
    </source>
</evidence>
<dbReference type="RefSeq" id="NP_008497.1">
    <property type="nucleotide sequence ID" value="NC_002010.1"/>
</dbReference>
<feature type="transmembrane region" description="Helical" evidence="18">
    <location>
        <begin position="255"/>
        <end position="276"/>
    </location>
</feature>
<dbReference type="CTD" id="4536"/>
<dbReference type="EC" id="7.1.1.2" evidence="4 18"/>
<keyword evidence="16 18" id="KW-0472">Membrane</keyword>
<keyword evidence="7 18" id="KW-0679">Respiratory chain</keyword>
<sequence>MIFMWILTISILMALSSSFWFALWMSLEINMMIFIPITNSKNFLSSNSMVLYYIIQSLASSLFFFSSLMSTISMTMTFNLIIMITMLIKLAAAPFHSWFPQISEGMNFSSFFILSSFQKIIPLYILSFINNHMLIPFIILSSMVGSLGGLSQTSFKKILAFSSISHPSWIMCLIMINQNFWLVYFSIYTIILIMIITWLKNNNSPLIINSNSMKLSFFNKILLFSFFLSLGGLPPFLGFLAKWVAIILISKKLPLVLLVLIISSLLNLFFYMRTLFPMILNLNTLMKTPSLIHSYQSLFLFIINSLSIITLIPWILSL</sequence>
<keyword evidence="10 18" id="KW-1278">Translocase</keyword>
<dbReference type="AlphaFoldDB" id="O99805"/>
<evidence type="ECO:0000256" key="2">
    <source>
        <dbReference type="ARBA" id="ARBA00004448"/>
    </source>
</evidence>
<keyword evidence="11 18" id="KW-0249">Electron transport</keyword>
<dbReference type="GO" id="GO:0006120">
    <property type="term" value="P:mitochondrial electron transport, NADH to ubiquinone"/>
    <property type="evidence" value="ECO:0007669"/>
    <property type="project" value="InterPro"/>
</dbReference>
<keyword evidence="6" id="KW-0813">Transport</keyword>
<feature type="transmembrane region" description="Helical" evidence="18">
    <location>
        <begin position="221"/>
        <end position="249"/>
    </location>
</feature>
<dbReference type="PIR" id="T11260">
    <property type="entry name" value="T11260"/>
</dbReference>
<geneLocation type="mitochondrion" evidence="20"/>
<dbReference type="GeneID" id="808350"/>
<protein>
    <recommendedName>
        <fullName evidence="5 18">NADH-ubiquinone oxidoreductase chain 2</fullName>
        <ecNumber evidence="4 18">7.1.1.2</ecNumber>
    </recommendedName>
</protein>
<keyword evidence="9 18" id="KW-0999">Mitochondrion inner membrane</keyword>
<accession>O99805</accession>
<evidence type="ECO:0000256" key="12">
    <source>
        <dbReference type="ARBA" id="ARBA00022989"/>
    </source>
</evidence>
<comment type="function">
    <text evidence="1">Core subunit of the mitochondrial membrane respiratory chain NADH dehydrogenase (Complex I) that is believed to belong to the minimal assembly required for catalysis. Complex I functions in the transfer of electrons from NADH to the respiratory chain. The immediate electron acceptor for the enzyme is believed to be ubiquinone.</text>
</comment>
<evidence type="ECO:0000256" key="11">
    <source>
        <dbReference type="ARBA" id="ARBA00022982"/>
    </source>
</evidence>
<feature type="transmembrane region" description="Helical" evidence="18">
    <location>
        <begin position="6"/>
        <end position="29"/>
    </location>
</feature>
<evidence type="ECO:0000259" key="19">
    <source>
        <dbReference type="Pfam" id="PF00361"/>
    </source>
</evidence>
<organism evidence="20">
    <name type="scientific">Ixodes hexagonus</name>
    <name type="common">Hedgehog tick</name>
    <name type="synonym">Pholeoixodes hexagonus</name>
    <dbReference type="NCBI Taxonomy" id="34612"/>
    <lineage>
        <taxon>Eukaryota</taxon>
        <taxon>Metazoa</taxon>
        <taxon>Ecdysozoa</taxon>
        <taxon>Arthropoda</taxon>
        <taxon>Chelicerata</taxon>
        <taxon>Arachnida</taxon>
        <taxon>Acari</taxon>
        <taxon>Parasitiformes</taxon>
        <taxon>Ixodida</taxon>
        <taxon>Ixodoidea</taxon>
        <taxon>Ixodidae</taxon>
        <taxon>Ixodinae</taxon>
        <taxon>Ixodes</taxon>
    </lineage>
</organism>
<dbReference type="Pfam" id="PF00361">
    <property type="entry name" value="Proton_antipo_M"/>
    <property type="match status" value="1"/>
</dbReference>
<evidence type="ECO:0000256" key="7">
    <source>
        <dbReference type="ARBA" id="ARBA00022660"/>
    </source>
</evidence>
<evidence type="ECO:0000256" key="14">
    <source>
        <dbReference type="ARBA" id="ARBA00023075"/>
    </source>
</evidence>
<evidence type="ECO:0000256" key="3">
    <source>
        <dbReference type="ARBA" id="ARBA00007012"/>
    </source>
</evidence>
<dbReference type="GO" id="GO:0005743">
    <property type="term" value="C:mitochondrial inner membrane"/>
    <property type="evidence" value="ECO:0007669"/>
    <property type="project" value="UniProtKB-SubCell"/>
</dbReference>
<dbReference type="InterPro" id="IPR050175">
    <property type="entry name" value="Complex_I_Subunit_2"/>
</dbReference>
<evidence type="ECO:0000256" key="8">
    <source>
        <dbReference type="ARBA" id="ARBA00022692"/>
    </source>
</evidence>
<name>O99805_IXOHE</name>
<evidence type="ECO:0000256" key="17">
    <source>
        <dbReference type="ARBA" id="ARBA00049551"/>
    </source>
</evidence>
<dbReference type="InterPro" id="IPR003917">
    <property type="entry name" value="NADH_UbQ_OxRdtase_chain2"/>
</dbReference>
<comment type="subcellular location">
    <subcellularLocation>
        <location evidence="2 18">Mitochondrion inner membrane</location>
        <topology evidence="2 18">Multi-pass membrane protein</topology>
    </subcellularLocation>
</comment>
<dbReference type="PANTHER" id="PTHR46552">
    <property type="entry name" value="NADH-UBIQUINONE OXIDOREDUCTASE CHAIN 2"/>
    <property type="match status" value="1"/>
</dbReference>
<dbReference type="InterPro" id="IPR001750">
    <property type="entry name" value="ND/Mrp_TM"/>
</dbReference>
<reference evidence="20" key="1">
    <citation type="journal article" date="1998" name="Mol. Biol. Evol.">
        <title>Mitochondrial gene order is not conserved in arthropods: prostriate and metastriate tick mitochondrial genomes.</title>
        <authorList>
            <person name="Black W.C. IV"/>
            <person name="Roehrdanz R.L."/>
        </authorList>
    </citation>
    <scope>NUCLEOTIDE SEQUENCE</scope>
</reference>
<feature type="transmembrane region" description="Helical" evidence="18">
    <location>
        <begin position="182"/>
        <end position="200"/>
    </location>
</feature>
<keyword evidence="8 18" id="KW-0812">Transmembrane</keyword>
<keyword evidence="15 18" id="KW-0496">Mitochondrion</keyword>
<feature type="transmembrane region" description="Helical" evidence="18">
    <location>
        <begin position="78"/>
        <end position="96"/>
    </location>
</feature>
<evidence type="ECO:0000256" key="13">
    <source>
        <dbReference type="ARBA" id="ARBA00023027"/>
    </source>
</evidence>
<evidence type="ECO:0000256" key="4">
    <source>
        <dbReference type="ARBA" id="ARBA00012944"/>
    </source>
</evidence>
<comment type="catalytic activity">
    <reaction evidence="17 18">
        <text>a ubiquinone + NADH + 5 H(+)(in) = a ubiquinol + NAD(+) + 4 H(+)(out)</text>
        <dbReference type="Rhea" id="RHEA:29091"/>
        <dbReference type="Rhea" id="RHEA-COMP:9565"/>
        <dbReference type="Rhea" id="RHEA-COMP:9566"/>
        <dbReference type="ChEBI" id="CHEBI:15378"/>
        <dbReference type="ChEBI" id="CHEBI:16389"/>
        <dbReference type="ChEBI" id="CHEBI:17976"/>
        <dbReference type="ChEBI" id="CHEBI:57540"/>
        <dbReference type="ChEBI" id="CHEBI:57945"/>
        <dbReference type="EC" id="7.1.1.2"/>
    </reaction>
</comment>
<dbReference type="GO" id="GO:0008137">
    <property type="term" value="F:NADH dehydrogenase (ubiquinone) activity"/>
    <property type="evidence" value="ECO:0007669"/>
    <property type="project" value="UniProtKB-EC"/>
</dbReference>
<dbReference type="PANTHER" id="PTHR46552:SF1">
    <property type="entry name" value="NADH-UBIQUINONE OXIDOREDUCTASE CHAIN 2"/>
    <property type="match status" value="1"/>
</dbReference>
<keyword evidence="12 18" id="KW-1133">Transmembrane helix</keyword>
<feature type="domain" description="NADH:quinone oxidoreductase/Mrp antiporter transmembrane" evidence="19">
    <location>
        <begin position="20"/>
        <end position="265"/>
    </location>
</feature>
<dbReference type="PRINTS" id="PR01436">
    <property type="entry name" value="NADHDHGNASE2"/>
</dbReference>
<keyword evidence="13 18" id="KW-0520">NAD</keyword>
<comment type="function">
    <text evidence="18">Core subunit of the mitochondrial membrane respiratory chain NADH dehydrogenase (Complex I) which catalyzes electron transfer from NADH through the respiratory chain, using ubiquinone as an electron acceptor. Essential for the catalytic activity and assembly of complex I.</text>
</comment>
<dbReference type="EMBL" id="AF081828">
    <property type="protein sequence ID" value="AAD05504.1"/>
    <property type="molecule type" value="Genomic_DNA"/>
</dbReference>
<keyword evidence="14 18" id="KW-0830">Ubiquinone</keyword>
<evidence type="ECO:0000256" key="16">
    <source>
        <dbReference type="ARBA" id="ARBA00023136"/>
    </source>
</evidence>
<feature type="transmembrane region" description="Helical" evidence="18">
    <location>
        <begin position="50"/>
        <end position="72"/>
    </location>
</feature>
<evidence type="ECO:0000256" key="1">
    <source>
        <dbReference type="ARBA" id="ARBA00003257"/>
    </source>
</evidence>
<evidence type="ECO:0000256" key="15">
    <source>
        <dbReference type="ARBA" id="ARBA00023128"/>
    </source>
</evidence>
<proteinExistence type="inferred from homology"/>
<comment type="similarity">
    <text evidence="3 18">Belongs to the complex I subunit 2 family.</text>
</comment>
<feature type="transmembrane region" description="Helical" evidence="18">
    <location>
        <begin position="297"/>
        <end position="316"/>
    </location>
</feature>
<evidence type="ECO:0000313" key="20">
    <source>
        <dbReference type="EMBL" id="AAD05504.1"/>
    </source>
</evidence>
<evidence type="ECO:0000256" key="18">
    <source>
        <dbReference type="RuleBase" id="RU003403"/>
    </source>
</evidence>